<evidence type="ECO:0000313" key="2">
    <source>
        <dbReference type="EMBL" id="KAG7086995.1"/>
    </source>
</evidence>
<dbReference type="AlphaFoldDB" id="A0A9P7RPL4"/>
<reference evidence="2" key="1">
    <citation type="journal article" date="2021" name="Genome Biol. Evol.">
        <title>The assembled and annotated genome of the fairy-ring fungus Marasmius oreades.</title>
        <authorList>
            <person name="Hiltunen M."/>
            <person name="Ament-Velasquez S.L."/>
            <person name="Johannesson H."/>
        </authorList>
    </citation>
    <scope>NUCLEOTIDE SEQUENCE</scope>
    <source>
        <strain evidence="2">03SP1</strain>
    </source>
</reference>
<dbReference type="Proteomes" id="UP001049176">
    <property type="component" value="Chromosome 9"/>
</dbReference>
<sequence length="144" mass="15267">MKFFNSTLIAVAVATAVAAQRANIGFPTNGTDVIAGKDLLIEVDRPNFLSSAVEVAIVLGLTSCASYPCGAPSERGVGRILYSGPFNPQYKLDYPRLPPHQNFTVSIPGDLAKGMAQISLTQFDLVGASLIPSTSYDTIYVNVV</sequence>
<keyword evidence="1" id="KW-0732">Signal</keyword>
<gene>
    <name evidence="2" type="ORF">E1B28_012973</name>
</gene>
<keyword evidence="3" id="KW-1185">Reference proteome</keyword>
<accession>A0A9P7RPL4</accession>
<dbReference type="KEGG" id="more:E1B28_012973"/>
<organism evidence="2 3">
    <name type="scientific">Marasmius oreades</name>
    <name type="common">fairy-ring Marasmius</name>
    <dbReference type="NCBI Taxonomy" id="181124"/>
    <lineage>
        <taxon>Eukaryota</taxon>
        <taxon>Fungi</taxon>
        <taxon>Dikarya</taxon>
        <taxon>Basidiomycota</taxon>
        <taxon>Agaricomycotina</taxon>
        <taxon>Agaricomycetes</taxon>
        <taxon>Agaricomycetidae</taxon>
        <taxon>Agaricales</taxon>
        <taxon>Marasmiineae</taxon>
        <taxon>Marasmiaceae</taxon>
        <taxon>Marasmius</taxon>
    </lineage>
</organism>
<evidence type="ECO:0000313" key="3">
    <source>
        <dbReference type="Proteomes" id="UP001049176"/>
    </source>
</evidence>
<protein>
    <submittedName>
        <fullName evidence="2">Uncharacterized protein</fullName>
    </submittedName>
</protein>
<dbReference type="RefSeq" id="XP_043003466.1">
    <property type="nucleotide sequence ID" value="XM_043158123.1"/>
</dbReference>
<feature type="chain" id="PRO_5040334678" evidence="1">
    <location>
        <begin position="20"/>
        <end position="144"/>
    </location>
</feature>
<feature type="signal peptide" evidence="1">
    <location>
        <begin position="1"/>
        <end position="19"/>
    </location>
</feature>
<dbReference type="Pfam" id="PF19271">
    <property type="entry name" value="Nis1"/>
    <property type="match status" value="1"/>
</dbReference>
<name>A0A9P7RPL4_9AGAR</name>
<comment type="caution">
    <text evidence="2">The sequence shown here is derived from an EMBL/GenBank/DDBJ whole genome shotgun (WGS) entry which is preliminary data.</text>
</comment>
<dbReference type="GeneID" id="66082048"/>
<evidence type="ECO:0000256" key="1">
    <source>
        <dbReference type="SAM" id="SignalP"/>
    </source>
</evidence>
<proteinExistence type="predicted"/>
<dbReference type="EMBL" id="CM032189">
    <property type="protein sequence ID" value="KAG7086995.1"/>
    <property type="molecule type" value="Genomic_DNA"/>
</dbReference>
<dbReference type="OrthoDB" id="2841294at2759"/>
<dbReference type="InterPro" id="IPR045469">
    <property type="entry name" value="Nis1"/>
</dbReference>